<dbReference type="EMBL" id="CM043027">
    <property type="protein sequence ID" value="KAI4588602.1"/>
    <property type="molecule type" value="Genomic_DNA"/>
</dbReference>
<evidence type="ECO:0000313" key="2">
    <source>
        <dbReference type="Proteomes" id="UP001057279"/>
    </source>
</evidence>
<sequence>MVCTLMDHTSSDCRCRGPASFCRFLCLQGDQNDIALPGSHYRSRSRSLSQLQRVGATLAWCTGFSRQRLLLLQTLGSRESDFSSGGSWAFEHRLNSCGPRA</sequence>
<protein>
    <submittedName>
        <fullName evidence="1">Uncharacterized protein</fullName>
    </submittedName>
</protein>
<comment type="caution">
    <text evidence="1">The sequence shown here is derived from an EMBL/GenBank/DDBJ whole genome shotgun (WGS) entry which is preliminary data.</text>
</comment>
<keyword evidence="2" id="KW-1185">Reference proteome</keyword>
<name>A0ACB9VFB6_9CETA</name>
<evidence type="ECO:0000313" key="1">
    <source>
        <dbReference type="EMBL" id="KAI4588602.1"/>
    </source>
</evidence>
<gene>
    <name evidence="1" type="ORF">MJG53_003010</name>
</gene>
<organism evidence="1 2">
    <name type="scientific">Ovis ammon polii x Ovis aries</name>
    <dbReference type="NCBI Taxonomy" id="2918886"/>
    <lineage>
        <taxon>Eukaryota</taxon>
        <taxon>Metazoa</taxon>
        <taxon>Chordata</taxon>
        <taxon>Craniata</taxon>
        <taxon>Vertebrata</taxon>
        <taxon>Euteleostomi</taxon>
        <taxon>Mammalia</taxon>
        <taxon>Eutheria</taxon>
        <taxon>Laurasiatheria</taxon>
        <taxon>Artiodactyla</taxon>
        <taxon>Ruminantia</taxon>
        <taxon>Pecora</taxon>
        <taxon>Bovidae</taxon>
        <taxon>Caprinae</taxon>
        <taxon>Ovis</taxon>
    </lineage>
</organism>
<proteinExistence type="predicted"/>
<accession>A0ACB9VFB6</accession>
<reference evidence="1" key="1">
    <citation type="submission" date="2022-03" db="EMBL/GenBank/DDBJ databases">
        <title>Genomic analyses of argali, domestic sheep and their hybrids provide insights into chromosomal evolution, heterosis and genetic basis of agronomic traits.</title>
        <authorList>
            <person name="Li M."/>
        </authorList>
    </citation>
    <scope>NUCLEOTIDE SEQUENCE</scope>
    <source>
        <strain evidence="1">F1 hybrid</strain>
    </source>
</reference>
<dbReference type="Proteomes" id="UP001057279">
    <property type="component" value="Linkage Group LG02"/>
</dbReference>